<dbReference type="RefSeq" id="WP_081814234.1">
    <property type="nucleotide sequence ID" value="NZ_JACKVC010000010.1"/>
</dbReference>
<feature type="region of interest" description="Disordered" evidence="1">
    <location>
        <begin position="165"/>
        <end position="184"/>
    </location>
</feature>
<feature type="compositionally biased region" description="Low complexity" evidence="1">
    <location>
        <begin position="165"/>
        <end position="181"/>
    </location>
</feature>
<dbReference type="Pfam" id="PF14094">
    <property type="entry name" value="DUF4272"/>
    <property type="match status" value="1"/>
</dbReference>
<accession>A0AAW5SYS0</accession>
<gene>
    <name evidence="2" type="ORF">H5P34_06870</name>
</gene>
<evidence type="ECO:0000313" key="3">
    <source>
        <dbReference type="Proteomes" id="UP001141659"/>
    </source>
</evidence>
<proteinExistence type="predicted"/>
<dbReference type="EMBL" id="JACKVC010000010">
    <property type="protein sequence ID" value="MCV7387767.1"/>
    <property type="molecule type" value="Genomic_DNA"/>
</dbReference>
<comment type="caution">
    <text evidence="2">The sequence shown here is derived from an EMBL/GenBank/DDBJ whole genome shotgun (WGS) entry which is preliminary data.</text>
</comment>
<reference evidence="2" key="2">
    <citation type="journal article" date="2022" name="BMC Genomics">
        <title>Comparative genome analysis of mycobacteria focusing on tRNA and non-coding RNA.</title>
        <authorList>
            <person name="Behra P.R.K."/>
            <person name="Pettersson B.M.F."/>
            <person name="Ramesh M."/>
            <person name="Das S."/>
            <person name="Dasgupta S."/>
            <person name="Kirsebom L.A."/>
        </authorList>
    </citation>
    <scope>NUCLEOTIDE SEQUENCE</scope>
    <source>
        <strain evidence="2">DSM 44242</strain>
    </source>
</reference>
<organism evidence="2 3">
    <name type="scientific">Mycolicibacterium porcinum</name>
    <dbReference type="NCBI Taxonomy" id="39693"/>
    <lineage>
        <taxon>Bacteria</taxon>
        <taxon>Bacillati</taxon>
        <taxon>Actinomycetota</taxon>
        <taxon>Actinomycetes</taxon>
        <taxon>Mycobacteriales</taxon>
        <taxon>Mycobacteriaceae</taxon>
        <taxon>Mycolicibacterium</taxon>
    </lineage>
</organism>
<protein>
    <submittedName>
        <fullName evidence="2">DUF4272 domain-containing protein</fullName>
    </submittedName>
</protein>
<dbReference type="Proteomes" id="UP001141659">
    <property type="component" value="Unassembled WGS sequence"/>
</dbReference>
<dbReference type="InterPro" id="IPR025368">
    <property type="entry name" value="DUF4272"/>
</dbReference>
<sequence length="367" mass="40515">MKSLLARLKGVPPKPDHVEGEPDGDGVLVNAYCTRSDVPVPGFPHALNGHRDLSDPELAQHLAGLVGYVLSRGDGQMTRNRYHVLRHVQRVQQHWSLTIDEAQLDALAQWAQRANAIVFLPDGGIRDPQGRLLLSADGAEADPGAALPYPDQAWQRKARTEAELAARSLSPSASLPPLISEPELRQRTPQEIAERAFALLAVAVRAESMATGEALPLDSLLQRLPSAEAALTPKERAFLFDQAPTQSEVAQFAWRYECLAVLQWAMGLLDVLPFPDAICDVPRATRTMLDATDVQGVLGAMRMRSGSEILDALDLHYRLHWLVRQAQLKELPAPEGLDRGVVVERHYALNWLVRFEDSAWDEVDTPT</sequence>
<evidence type="ECO:0000256" key="1">
    <source>
        <dbReference type="SAM" id="MobiDB-lite"/>
    </source>
</evidence>
<reference evidence="2" key="1">
    <citation type="submission" date="2020-07" db="EMBL/GenBank/DDBJ databases">
        <authorList>
            <person name="Pettersson B.M.F."/>
            <person name="Behra P.R.K."/>
            <person name="Ramesh M."/>
            <person name="Das S."/>
            <person name="Dasgupta S."/>
            <person name="Kirsebom L.A."/>
        </authorList>
    </citation>
    <scope>NUCLEOTIDE SEQUENCE</scope>
    <source>
        <strain evidence="2">DSM 44242</strain>
    </source>
</reference>
<evidence type="ECO:0000313" key="2">
    <source>
        <dbReference type="EMBL" id="MCV7387767.1"/>
    </source>
</evidence>
<feature type="region of interest" description="Disordered" evidence="1">
    <location>
        <begin position="1"/>
        <end position="23"/>
    </location>
</feature>
<name>A0AAW5SYS0_9MYCO</name>
<dbReference type="AlphaFoldDB" id="A0AAW5SYS0"/>